<sequence>MTRKARGLGNKITRKERNKNEMKGGEEGEVECTKEKEREGEREREREREEKGDLHSHGPCYPVLSYTNYPRRSMSRSPDIPGGY</sequence>
<protein>
    <submittedName>
        <fullName evidence="2">Uncharacterized protein</fullName>
    </submittedName>
</protein>
<feature type="compositionally biased region" description="Basic and acidic residues" evidence="1">
    <location>
        <begin position="13"/>
        <end position="56"/>
    </location>
</feature>
<keyword evidence="3" id="KW-1185">Reference proteome</keyword>
<dbReference type="Proteomes" id="UP000037696">
    <property type="component" value="Unassembled WGS sequence"/>
</dbReference>
<organism evidence="2 3">
    <name type="scientific">Penicillium nordicum</name>
    <dbReference type="NCBI Taxonomy" id="229535"/>
    <lineage>
        <taxon>Eukaryota</taxon>
        <taxon>Fungi</taxon>
        <taxon>Dikarya</taxon>
        <taxon>Ascomycota</taxon>
        <taxon>Pezizomycotina</taxon>
        <taxon>Eurotiomycetes</taxon>
        <taxon>Eurotiomycetidae</taxon>
        <taxon>Eurotiales</taxon>
        <taxon>Aspergillaceae</taxon>
        <taxon>Penicillium</taxon>
    </lineage>
</organism>
<accession>A0A0M8P7Q4</accession>
<comment type="caution">
    <text evidence="2">The sequence shown here is derived from an EMBL/GenBank/DDBJ whole genome shotgun (WGS) entry which is preliminary data.</text>
</comment>
<evidence type="ECO:0000256" key="1">
    <source>
        <dbReference type="SAM" id="MobiDB-lite"/>
    </source>
</evidence>
<evidence type="ECO:0000313" key="3">
    <source>
        <dbReference type="Proteomes" id="UP000037696"/>
    </source>
</evidence>
<evidence type="ECO:0000313" key="2">
    <source>
        <dbReference type="EMBL" id="KOS42421.1"/>
    </source>
</evidence>
<proteinExistence type="predicted"/>
<dbReference type="AlphaFoldDB" id="A0A0M8P7Q4"/>
<dbReference type="EMBL" id="LHQQ01000106">
    <property type="protein sequence ID" value="KOS42421.1"/>
    <property type="molecule type" value="Genomic_DNA"/>
</dbReference>
<name>A0A0M8P7Q4_9EURO</name>
<feature type="region of interest" description="Disordered" evidence="1">
    <location>
        <begin position="1"/>
        <end position="84"/>
    </location>
</feature>
<feature type="compositionally biased region" description="Basic residues" evidence="1">
    <location>
        <begin position="1"/>
        <end position="12"/>
    </location>
</feature>
<gene>
    <name evidence="2" type="ORF">ACN38_g6679</name>
</gene>
<reference evidence="2 3" key="1">
    <citation type="submission" date="2015-08" db="EMBL/GenBank/DDBJ databases">
        <title>Genome sequencing of Penicillium nordicum.</title>
        <authorList>
            <person name="Nguyen H.D."/>
            <person name="Seifert K.A."/>
        </authorList>
    </citation>
    <scope>NUCLEOTIDE SEQUENCE [LARGE SCALE GENOMIC DNA]</scope>
    <source>
        <strain evidence="2 3">DAOMC 185683</strain>
    </source>
</reference>